<dbReference type="InterPro" id="IPR004332">
    <property type="entry name" value="Transposase_MuDR"/>
</dbReference>
<feature type="domain" description="Transposase MuDR plant" evidence="1">
    <location>
        <begin position="15"/>
        <end position="55"/>
    </location>
</feature>
<proteinExistence type="predicted"/>
<organism evidence="2 3">
    <name type="scientific">Lactuca sativa</name>
    <name type="common">Garden lettuce</name>
    <dbReference type="NCBI Taxonomy" id="4236"/>
    <lineage>
        <taxon>Eukaryota</taxon>
        <taxon>Viridiplantae</taxon>
        <taxon>Streptophyta</taxon>
        <taxon>Embryophyta</taxon>
        <taxon>Tracheophyta</taxon>
        <taxon>Spermatophyta</taxon>
        <taxon>Magnoliopsida</taxon>
        <taxon>eudicotyledons</taxon>
        <taxon>Gunneridae</taxon>
        <taxon>Pentapetalae</taxon>
        <taxon>asterids</taxon>
        <taxon>campanulids</taxon>
        <taxon>Asterales</taxon>
        <taxon>Asteraceae</taxon>
        <taxon>Cichorioideae</taxon>
        <taxon>Cichorieae</taxon>
        <taxon>Lactucinae</taxon>
        <taxon>Lactuca</taxon>
    </lineage>
</organism>
<keyword evidence="3" id="KW-1185">Reference proteome</keyword>
<reference evidence="2 3" key="1">
    <citation type="journal article" date="2017" name="Nat. Commun.">
        <title>Genome assembly with in vitro proximity ligation data and whole-genome triplication in lettuce.</title>
        <authorList>
            <person name="Reyes-Chin-Wo S."/>
            <person name="Wang Z."/>
            <person name="Yang X."/>
            <person name="Kozik A."/>
            <person name="Arikit S."/>
            <person name="Song C."/>
            <person name="Xia L."/>
            <person name="Froenicke L."/>
            <person name="Lavelle D.O."/>
            <person name="Truco M.J."/>
            <person name="Xia R."/>
            <person name="Zhu S."/>
            <person name="Xu C."/>
            <person name="Xu H."/>
            <person name="Xu X."/>
            <person name="Cox K."/>
            <person name="Korf I."/>
            <person name="Meyers B.C."/>
            <person name="Michelmore R.W."/>
        </authorList>
    </citation>
    <scope>NUCLEOTIDE SEQUENCE [LARGE SCALE GENOMIC DNA]</scope>
    <source>
        <strain evidence="3">cv. Salinas</strain>
        <tissue evidence="2">Seedlings</tissue>
    </source>
</reference>
<gene>
    <name evidence="2" type="ORF">LSAT_V11C500259950</name>
</gene>
<protein>
    <recommendedName>
        <fullName evidence="1">Transposase MuDR plant domain-containing protein</fullName>
    </recommendedName>
</protein>
<dbReference type="AlphaFoldDB" id="A0A9R1VKD2"/>
<dbReference type="EMBL" id="NBSK02000005">
    <property type="protein sequence ID" value="KAJ0206397.1"/>
    <property type="molecule type" value="Genomic_DNA"/>
</dbReference>
<evidence type="ECO:0000313" key="3">
    <source>
        <dbReference type="Proteomes" id="UP000235145"/>
    </source>
</evidence>
<comment type="caution">
    <text evidence="2">The sequence shown here is derived from an EMBL/GenBank/DDBJ whole genome shotgun (WGS) entry which is preliminary data.</text>
</comment>
<sequence>MENIEARVSDPFYVYQKFTSSEELKNAIRQHVVEIRREIDFTKNDKNRVRAICKGTIPDLGQLDSCKPSQSNKESEENKCLWVLYASKWEQDVDWEIKTYEKEHRCLQTTNVKACTYKFLAKKIV</sequence>
<evidence type="ECO:0000259" key="1">
    <source>
        <dbReference type="Pfam" id="PF03108"/>
    </source>
</evidence>
<accession>A0A9R1VKD2</accession>
<evidence type="ECO:0000313" key="2">
    <source>
        <dbReference type="EMBL" id="KAJ0206397.1"/>
    </source>
</evidence>
<name>A0A9R1VKD2_LACSA</name>
<dbReference type="Proteomes" id="UP000235145">
    <property type="component" value="Unassembled WGS sequence"/>
</dbReference>
<dbReference type="Pfam" id="PF03108">
    <property type="entry name" value="DBD_Tnp_Mut"/>
    <property type="match status" value="1"/>
</dbReference>